<keyword evidence="3" id="KW-0496">Mitochondrion</keyword>
<comment type="function">
    <text evidence="4">Required for normal mitochondrial ribosome function and mitochondrial translation. May play a role in ribosome biogenesis by preventing premature association of the 28S and 39S ribosomal subunits. Interacts with mitochondrial ribosomal protein uL14m (MRPL14), probably blocking formation of intersubunit bridge B8, preventing association of the 28S and 39S ribosomal subunits. Addition to isolated mitochondrial ribosomal subunits partially inhibits translation, probably by interfering with the association of the 28S and 39S ribosomal subunits and the formation of functional ribosomes. May also participate in the assembly and/or regulation of the stability of the large subunit of the mitochondrial ribosome. May function as a ribosomal silencing factor.</text>
</comment>
<evidence type="ECO:0000313" key="7">
    <source>
        <dbReference type="RefSeq" id="XP_034230335.1"/>
    </source>
</evidence>
<dbReference type="InterPro" id="IPR043519">
    <property type="entry name" value="NT_sf"/>
</dbReference>
<dbReference type="SUPFAM" id="SSF81301">
    <property type="entry name" value="Nucleotidyltransferase"/>
    <property type="match status" value="1"/>
</dbReference>
<dbReference type="GO" id="GO:0043023">
    <property type="term" value="F:ribosomal large subunit binding"/>
    <property type="evidence" value="ECO:0007669"/>
    <property type="project" value="TreeGrafter"/>
</dbReference>
<dbReference type="AlphaFoldDB" id="A0A6P8Y247"/>
<proteinExistence type="inferred from homology"/>
<accession>A0A6P8Y247</accession>
<gene>
    <name evidence="7" type="primary">LOC117639067</name>
</gene>
<dbReference type="InterPro" id="IPR046938">
    <property type="entry name" value="DNA_clamp_sf"/>
</dbReference>
<dbReference type="GO" id="GO:0017148">
    <property type="term" value="P:negative regulation of translation"/>
    <property type="evidence" value="ECO:0007669"/>
    <property type="project" value="TreeGrafter"/>
</dbReference>
<dbReference type="KEGG" id="tpal:117639067"/>
<dbReference type="InterPro" id="IPR004394">
    <property type="entry name" value="Iojap/RsfS/C7orf30"/>
</dbReference>
<evidence type="ECO:0000256" key="4">
    <source>
        <dbReference type="ARBA" id="ARBA00053669"/>
    </source>
</evidence>
<dbReference type="GO" id="GO:0090071">
    <property type="term" value="P:negative regulation of ribosome biogenesis"/>
    <property type="evidence" value="ECO:0007669"/>
    <property type="project" value="TreeGrafter"/>
</dbReference>
<evidence type="ECO:0000256" key="2">
    <source>
        <dbReference type="ARBA" id="ARBA00010574"/>
    </source>
</evidence>
<dbReference type="PANTHER" id="PTHR21043:SF0">
    <property type="entry name" value="MITOCHONDRIAL ASSEMBLY OF RIBOSOMAL LARGE SUBUNIT PROTEIN 1"/>
    <property type="match status" value="1"/>
</dbReference>
<dbReference type="FunFam" id="3.30.460.10:FF:000018">
    <property type="entry name" value="Mitochondrial assembly of ribosomal large subunit 1"/>
    <property type="match status" value="1"/>
</dbReference>
<organism evidence="7">
    <name type="scientific">Thrips palmi</name>
    <name type="common">Melon thrips</name>
    <dbReference type="NCBI Taxonomy" id="161013"/>
    <lineage>
        <taxon>Eukaryota</taxon>
        <taxon>Metazoa</taxon>
        <taxon>Ecdysozoa</taxon>
        <taxon>Arthropoda</taxon>
        <taxon>Hexapoda</taxon>
        <taxon>Insecta</taxon>
        <taxon>Pterygota</taxon>
        <taxon>Neoptera</taxon>
        <taxon>Paraneoptera</taxon>
        <taxon>Thysanoptera</taxon>
        <taxon>Terebrantia</taxon>
        <taxon>Thripoidea</taxon>
        <taxon>Thripidae</taxon>
        <taxon>Thrips</taxon>
    </lineage>
</organism>
<dbReference type="Pfam" id="PF02410">
    <property type="entry name" value="RsfS"/>
    <property type="match status" value="1"/>
</dbReference>
<keyword evidence="6" id="KW-1185">Reference proteome</keyword>
<sequence length="282" mass="31800">MFAKTHLLRILSDTSRLINRPSYVLNLAASEQHSRATLSGFTRCFSKDNNKPFKEGKTAKENNISNDDEVIEIFDVEEEKKKFASSGNLTSKYKVFKDEDSPIILDVEEERLVSRSVNETHVTQQNEFDAISFKPGVHGVFDIDELVSILKSKNAEDIVVIQMDSTTNLAQQMVIVTGKSSRHLKALASFVRLVYKKKIGKHDLVPHVEGKSNKSDNWFALDLGNIILHLFSKHTRAVYDLESLWALGPEFDPFLNEAEDPLAAIISKHSHYISDLEPADAK</sequence>
<evidence type="ECO:0000313" key="6">
    <source>
        <dbReference type="Proteomes" id="UP000515158"/>
    </source>
</evidence>
<evidence type="ECO:0000256" key="1">
    <source>
        <dbReference type="ARBA" id="ARBA00004173"/>
    </source>
</evidence>
<evidence type="ECO:0000256" key="3">
    <source>
        <dbReference type="ARBA" id="ARBA00023128"/>
    </source>
</evidence>
<dbReference type="GeneID" id="117639067"/>
<dbReference type="HAMAP" id="MF_01477">
    <property type="entry name" value="Iojap_RsfS"/>
    <property type="match status" value="1"/>
</dbReference>
<dbReference type="InParanoid" id="A0A6P8Y247"/>
<comment type="similarity">
    <text evidence="2">Belongs to the Iojap/RsfS family.</text>
</comment>
<dbReference type="NCBIfam" id="TIGR00090">
    <property type="entry name" value="rsfS_iojap_ybeB"/>
    <property type="match status" value="1"/>
</dbReference>
<comment type="subcellular location">
    <subcellularLocation>
        <location evidence="1">Mitochondrion</location>
    </subcellularLocation>
</comment>
<dbReference type="SUPFAM" id="SSF55979">
    <property type="entry name" value="DNA clamp"/>
    <property type="match status" value="1"/>
</dbReference>
<dbReference type="CTD" id="136040730"/>
<name>A0A6P8Y247_THRPL</name>
<dbReference type="Proteomes" id="UP000515158">
    <property type="component" value="Unplaced"/>
</dbReference>
<dbReference type="GO" id="GO:0005739">
    <property type="term" value="C:mitochondrion"/>
    <property type="evidence" value="ECO:0007669"/>
    <property type="project" value="UniProtKB-SubCell"/>
</dbReference>
<dbReference type="Gene3D" id="3.30.460.10">
    <property type="entry name" value="Beta Polymerase, domain 2"/>
    <property type="match status" value="1"/>
</dbReference>
<evidence type="ECO:0000256" key="5">
    <source>
        <dbReference type="ARBA" id="ARBA00073331"/>
    </source>
</evidence>
<dbReference type="OrthoDB" id="21330at2759"/>
<dbReference type="RefSeq" id="XP_034230335.1">
    <property type="nucleotide sequence ID" value="XM_034374444.1"/>
</dbReference>
<reference evidence="7" key="1">
    <citation type="submission" date="2025-08" db="UniProtKB">
        <authorList>
            <consortium name="RefSeq"/>
        </authorList>
    </citation>
    <scope>IDENTIFICATION</scope>
    <source>
        <tissue evidence="7">Total insect</tissue>
    </source>
</reference>
<dbReference type="PANTHER" id="PTHR21043">
    <property type="entry name" value="IOJAP SUPERFAMILY ORTHOLOG"/>
    <property type="match status" value="1"/>
</dbReference>
<dbReference type="FunCoup" id="A0A6P8Y247">
    <property type="interactions" value="590"/>
</dbReference>
<protein>
    <recommendedName>
        <fullName evidence="5">Mitochondrial assembly of ribosomal large subunit protein 1</fullName>
    </recommendedName>
</protein>